<keyword evidence="5 9" id="KW-0472">Membrane</keyword>
<dbReference type="GO" id="GO:0005886">
    <property type="term" value="C:plasma membrane"/>
    <property type="evidence" value="ECO:0007669"/>
    <property type="project" value="UniProtKB-SubCell"/>
</dbReference>
<evidence type="ECO:0000256" key="8">
    <source>
        <dbReference type="ARBA" id="ARBA00023288"/>
    </source>
</evidence>
<evidence type="ECO:0000256" key="3">
    <source>
        <dbReference type="ARBA" id="ARBA00022622"/>
    </source>
</evidence>
<evidence type="ECO:0000313" key="11">
    <source>
        <dbReference type="EMBL" id="PSS08597.1"/>
    </source>
</evidence>
<name>A0A2T3AQR1_AMORE</name>
<dbReference type="Gene3D" id="3.20.20.80">
    <property type="entry name" value="Glycosidases"/>
    <property type="match status" value="1"/>
</dbReference>
<reference evidence="11 12" key="1">
    <citation type="journal article" date="2018" name="New Phytol.">
        <title>Comparative genomics and transcriptomics depict ericoid mycorrhizal fungi as versatile saprotrophs and plant mutualists.</title>
        <authorList>
            <person name="Martino E."/>
            <person name="Morin E."/>
            <person name="Grelet G.A."/>
            <person name="Kuo A."/>
            <person name="Kohler A."/>
            <person name="Daghino S."/>
            <person name="Barry K.W."/>
            <person name="Cichocki N."/>
            <person name="Clum A."/>
            <person name="Dockter R.B."/>
            <person name="Hainaut M."/>
            <person name="Kuo R.C."/>
            <person name="LaButti K."/>
            <person name="Lindahl B.D."/>
            <person name="Lindquist E.A."/>
            <person name="Lipzen A."/>
            <person name="Khouja H.R."/>
            <person name="Magnuson J."/>
            <person name="Murat C."/>
            <person name="Ohm R.A."/>
            <person name="Singer S.W."/>
            <person name="Spatafora J.W."/>
            <person name="Wang M."/>
            <person name="Veneault-Fourrey C."/>
            <person name="Henrissat B."/>
            <person name="Grigoriev I.V."/>
            <person name="Martin F.M."/>
            <person name="Perotto S."/>
        </authorList>
    </citation>
    <scope>NUCLEOTIDE SEQUENCE [LARGE SCALE GENOMIC DNA]</scope>
    <source>
        <strain evidence="11 12">ATCC 22711</strain>
    </source>
</reference>
<dbReference type="Pfam" id="PF07983">
    <property type="entry name" value="X8"/>
    <property type="match status" value="1"/>
</dbReference>
<dbReference type="RefSeq" id="XP_024716995.1">
    <property type="nucleotide sequence ID" value="XM_024862074.1"/>
</dbReference>
<evidence type="ECO:0000259" key="10">
    <source>
        <dbReference type="SMART" id="SM00768"/>
    </source>
</evidence>
<keyword evidence="7" id="KW-0325">Glycoprotein</keyword>
<dbReference type="STRING" id="857342.A0A2T3AQR1"/>
<accession>A0A2T3AQR1</accession>
<dbReference type="GO" id="GO:0098552">
    <property type="term" value="C:side of membrane"/>
    <property type="evidence" value="ECO:0007669"/>
    <property type="project" value="UniProtKB-KW"/>
</dbReference>
<feature type="chain" id="PRO_5015374615" description="1,3-beta-glucanosyltransferase" evidence="9">
    <location>
        <begin position="24"/>
        <end position="546"/>
    </location>
</feature>
<dbReference type="InterPro" id="IPR004886">
    <property type="entry name" value="Glucanosyltransferase"/>
</dbReference>
<dbReference type="EC" id="2.4.1.-" evidence="9"/>
<dbReference type="Proteomes" id="UP000241818">
    <property type="component" value="Unassembled WGS sequence"/>
</dbReference>
<dbReference type="InterPro" id="IPR012946">
    <property type="entry name" value="X8"/>
</dbReference>
<evidence type="ECO:0000256" key="2">
    <source>
        <dbReference type="ARBA" id="ARBA00007528"/>
    </source>
</evidence>
<dbReference type="PANTHER" id="PTHR31468:SF2">
    <property type="entry name" value="1,3-BETA-GLUCANOSYLTRANSFERASE GAS1"/>
    <property type="match status" value="1"/>
</dbReference>
<protein>
    <recommendedName>
        <fullName evidence="9">1,3-beta-glucanosyltransferase</fullName>
        <ecNumber evidence="9">2.4.1.-</ecNumber>
    </recommendedName>
</protein>
<keyword evidence="9" id="KW-0808">Transferase</keyword>
<comment type="function">
    <text evidence="9">Splits internally a 1,3-beta-glucan molecule and transfers the newly generated reducing end (the donor) to the non-reducing end of another 1,3-beta-glucan molecule (the acceptor) forming a 1,3-beta linkage, resulting in the elongation of 1,3-beta-glucan chains in the cell wall.</text>
</comment>
<dbReference type="GO" id="GO:0042124">
    <property type="term" value="F:1,3-beta-glucanosyltransferase activity"/>
    <property type="evidence" value="ECO:0007669"/>
    <property type="project" value="TreeGrafter"/>
</dbReference>
<keyword evidence="3 9" id="KW-0336">GPI-anchor</keyword>
<dbReference type="SMART" id="SM00768">
    <property type="entry name" value="X8"/>
    <property type="match status" value="1"/>
</dbReference>
<dbReference type="AlphaFoldDB" id="A0A2T3AQR1"/>
<dbReference type="PANTHER" id="PTHR31468">
    <property type="entry name" value="1,3-BETA-GLUCANOSYLTRANSFERASE GAS1"/>
    <property type="match status" value="1"/>
</dbReference>
<comment type="similarity">
    <text evidence="2 9">Belongs to the glycosyl hydrolase 72 family.</text>
</comment>
<keyword evidence="12" id="KW-1185">Reference proteome</keyword>
<evidence type="ECO:0000256" key="7">
    <source>
        <dbReference type="ARBA" id="ARBA00023180"/>
    </source>
</evidence>
<organism evidence="11 12">
    <name type="scientific">Amorphotheca resinae ATCC 22711</name>
    <dbReference type="NCBI Taxonomy" id="857342"/>
    <lineage>
        <taxon>Eukaryota</taxon>
        <taxon>Fungi</taxon>
        <taxon>Dikarya</taxon>
        <taxon>Ascomycota</taxon>
        <taxon>Pezizomycotina</taxon>
        <taxon>Leotiomycetes</taxon>
        <taxon>Helotiales</taxon>
        <taxon>Amorphothecaceae</taxon>
        <taxon>Amorphotheca</taxon>
    </lineage>
</organism>
<dbReference type="OrthoDB" id="421038at2759"/>
<sequence>MTGSRSLLSLLSAASLLLNGASAAVDPIVIQGSKFFYKTNGTQFFIKGVAYQQGVGAAGSTSQSTNTVYNDPLADAASCKRDVPLLQELGANVIRTYAIDPTQDHSECMSLLDAAGIYVISDLSEPKLSINRESPSWNLELYNRYTAVVDSLANYTNVIGFFAGNEVTNNASYTPASAFVKAAVRDTKAYIKSKGYRTMGVGYAADDDATIRAEVAAYFNCGDHADGIDFWGYNIYSWCDPSDYVTSGYQNHTREFADYNVPVFFAEYGCNTGDAHGAAGRDFSEIPALYGPEMSVVFSGGIVYEYFEEANDYGLVSVSGNTVSKLKDFNAFSSQIHKISPSTVSAAAYTPTNSAGQACPTVGSEWQVAATGLPPTPNKDVCDCMTSTLKCVAKPNLDPETLGELFGNVCSLSPKACAGFAFNTTQGTYGAYLGCNAQDQLSNAFNAYYLEQGSAATACDFGGNATVVKPAGAASSCSSIIAAATSAAASGGNIGAASGTGSSSSSTASGKKSAGNAVQASLSLGSWCWVAYLSTVVLSGAGIFFL</sequence>
<evidence type="ECO:0000256" key="9">
    <source>
        <dbReference type="RuleBase" id="RU361209"/>
    </source>
</evidence>
<dbReference type="GO" id="GO:0031505">
    <property type="term" value="P:fungal-type cell wall organization"/>
    <property type="evidence" value="ECO:0007669"/>
    <property type="project" value="TreeGrafter"/>
</dbReference>
<dbReference type="InParanoid" id="A0A2T3AQR1"/>
<keyword evidence="4 9" id="KW-0732">Signal</keyword>
<dbReference type="GO" id="GO:0071970">
    <property type="term" value="P:fungal-type cell wall (1-&gt;3)-beta-D-glucan biosynthetic process"/>
    <property type="evidence" value="ECO:0007669"/>
    <property type="project" value="TreeGrafter"/>
</dbReference>
<dbReference type="InterPro" id="IPR017853">
    <property type="entry name" value="GH"/>
</dbReference>
<dbReference type="SUPFAM" id="SSF51445">
    <property type="entry name" value="(Trans)glycosidases"/>
    <property type="match status" value="1"/>
</dbReference>
<comment type="subcellular location">
    <subcellularLocation>
        <location evidence="1 9">Cell membrane</location>
        <topology evidence="1 9">Lipid-anchor</topology>
        <topology evidence="1 9">GPI-anchor</topology>
    </subcellularLocation>
</comment>
<dbReference type="Pfam" id="PF03198">
    <property type="entry name" value="Glyco_hydro_72"/>
    <property type="match status" value="1"/>
</dbReference>
<evidence type="ECO:0000256" key="4">
    <source>
        <dbReference type="ARBA" id="ARBA00022729"/>
    </source>
</evidence>
<evidence type="ECO:0000256" key="6">
    <source>
        <dbReference type="ARBA" id="ARBA00023157"/>
    </source>
</evidence>
<evidence type="ECO:0000256" key="1">
    <source>
        <dbReference type="ARBA" id="ARBA00004609"/>
    </source>
</evidence>
<dbReference type="EMBL" id="KZ679018">
    <property type="protein sequence ID" value="PSS08597.1"/>
    <property type="molecule type" value="Genomic_DNA"/>
</dbReference>
<dbReference type="FunFam" id="3.20.20.80:FF:000038">
    <property type="entry name" value="1,3-beta-glucanosyltransferase"/>
    <property type="match status" value="1"/>
</dbReference>
<keyword evidence="8 9" id="KW-0449">Lipoprotein</keyword>
<feature type="signal peptide" evidence="9">
    <location>
        <begin position="1"/>
        <end position="23"/>
    </location>
</feature>
<gene>
    <name evidence="11" type="ORF">M430DRAFT_128687</name>
</gene>
<evidence type="ECO:0000256" key="5">
    <source>
        <dbReference type="ARBA" id="ARBA00023136"/>
    </source>
</evidence>
<dbReference type="GeneID" id="36570155"/>
<keyword evidence="6" id="KW-1015">Disulfide bond</keyword>
<proteinExistence type="inferred from homology"/>
<evidence type="ECO:0000313" key="12">
    <source>
        <dbReference type="Proteomes" id="UP000241818"/>
    </source>
</evidence>
<feature type="domain" description="X8" evidence="10">
    <location>
        <begin position="389"/>
        <end position="479"/>
    </location>
</feature>
<dbReference type="Gene3D" id="1.20.58.1040">
    <property type="match status" value="1"/>
</dbReference>